<dbReference type="OrthoDB" id="20243at128827"/>
<protein>
    <submittedName>
        <fullName evidence="1">Uncharacterized protein</fullName>
    </submittedName>
</protein>
<sequence>MVYDTFYNNIYFIANYQTEVDKALDEANTGKGQKYISPDTHIYLLENDKLKKIYSSNRKLIYRLLPEENGNLTFTESESIPAWDPEYFSYSFNSKENKKTPTINIDKITNVTQFAFFISSDEIVFLATQEDTDNKEHTHRGIYLYNAKSKNIELLFETDEEYINNFVVLNE</sequence>
<organism evidence="1 2">
    <name type="scientific">Thomasclavelia cocleata</name>
    <dbReference type="NCBI Taxonomy" id="69824"/>
    <lineage>
        <taxon>Bacteria</taxon>
        <taxon>Bacillati</taxon>
        <taxon>Bacillota</taxon>
        <taxon>Erysipelotrichia</taxon>
        <taxon>Erysipelotrichales</taxon>
        <taxon>Coprobacillaceae</taxon>
        <taxon>Thomasclavelia</taxon>
    </lineage>
</organism>
<dbReference type="EMBL" id="FOIN01000049">
    <property type="protein sequence ID" value="SET82239.1"/>
    <property type="molecule type" value="Genomic_DNA"/>
</dbReference>
<evidence type="ECO:0000313" key="2">
    <source>
        <dbReference type="Proteomes" id="UP000198558"/>
    </source>
</evidence>
<reference evidence="2" key="1">
    <citation type="submission" date="2016-10" db="EMBL/GenBank/DDBJ databases">
        <authorList>
            <person name="Varghese N."/>
            <person name="Submissions S."/>
        </authorList>
    </citation>
    <scope>NUCLEOTIDE SEQUENCE [LARGE SCALE GENOMIC DNA]</scope>
    <source>
        <strain evidence="2">DSM 1551</strain>
    </source>
</reference>
<proteinExistence type="predicted"/>
<keyword evidence="2" id="KW-1185">Reference proteome</keyword>
<dbReference type="AlphaFoldDB" id="A0A1I0HEI6"/>
<accession>A0A1I0HEI6</accession>
<dbReference type="Proteomes" id="UP000198558">
    <property type="component" value="Unassembled WGS sequence"/>
</dbReference>
<gene>
    <name evidence="1" type="ORF">SAMN04489758_1491</name>
</gene>
<dbReference type="GeneID" id="78289421"/>
<name>A0A1I0HEI6_9FIRM</name>
<dbReference type="RefSeq" id="WP_092356456.1">
    <property type="nucleotide sequence ID" value="NZ_CAJTPY010000055.1"/>
</dbReference>
<evidence type="ECO:0000313" key="1">
    <source>
        <dbReference type="EMBL" id="SET82239.1"/>
    </source>
</evidence>